<proteinExistence type="predicted"/>
<organism evidence="4 5">
    <name type="scientific">Rhodococcus qingshengii</name>
    <dbReference type="NCBI Taxonomy" id="334542"/>
    <lineage>
        <taxon>Bacteria</taxon>
        <taxon>Bacillati</taxon>
        <taxon>Actinomycetota</taxon>
        <taxon>Actinomycetes</taxon>
        <taxon>Mycobacteriales</taxon>
        <taxon>Nocardiaceae</taxon>
        <taxon>Rhodococcus</taxon>
        <taxon>Rhodococcus erythropolis group</taxon>
    </lineage>
</organism>
<dbReference type="Pfam" id="PF03787">
    <property type="entry name" value="RAMPs"/>
    <property type="match status" value="1"/>
</dbReference>
<dbReference type="RefSeq" id="WP_099698856.1">
    <property type="nucleotide sequence ID" value="NZ_NOVD01000059.1"/>
</dbReference>
<protein>
    <recommendedName>
        <fullName evidence="3">CRISPR type III-associated protein domain-containing protein</fullName>
    </recommendedName>
</protein>
<sequence length="702" mass="77402">MTAPYTFVRFRTPMAGHHFADDTAAVHDRPVPDRFNGRIECTITALSPLFIGSADQDTGNTTTLDKIPVIPGSALKGMVRSYLAAMTGSAIGPQSKRIIWYRNPVKVRESSTVTALYNQYLQKRGESAQQGKQRIGLLTRSEGNYSVVECTQLPLFGDNSSTRSVPKVTWRVLKSDLNGIARDIDNQVLQQCNDRRIHVVWAMVETTSANKKRSVRKVVFSTGLTAEGACASAVRRRDGQRANLTVPTTCRNSEFIGFLEESGKQNSARGGGKPVAVQMILHATGLTSSADDDRNAANDDSRNAYLFPIPDSKTAGWILTSGKPKRKTGRFDVATKTVELALSEVSEQSTEYQRALPEVLFKGDGVPVFFDTESENGQEIVVRFGRGSGFRVQAANSMFDTIDPNVRNAGFDAEAPDLVQSLFGDSDEVAARKGRVSFGTAWAQPKSRFLSKQADIALLGPKIEAWYRRLEQRANPTTANPVTYDNDDAKYRGREMYLHRWPKNVINDEETWAAIATERRNPGNADNGVGRAITPVAPGTTFTTSIRFTNLTAAELGALLQVLLLGNTPDDNTSGNPTYAHLIGGGRPLGLGSIHLAPALYFDHPDRYRRWDAPMWHNATSADVVKYLNAFRAALEHAEPDKQQWTTGPDNHSWPQSIAEVFTVAQWRKRLPPETTAEMSLDDHQLKKIPKSLSELTSEFSP</sequence>
<dbReference type="CDD" id="cd09726">
    <property type="entry name" value="RAMP_I_III"/>
    <property type="match status" value="1"/>
</dbReference>
<keyword evidence="1" id="KW-0051">Antiviral defense</keyword>
<dbReference type="AlphaFoldDB" id="A0A2A5J0U7"/>
<comment type="subunit">
    <text evidence="2">Part of the Csm effector complex that includes Cas10, Csm2, Csm3, Csm4 and Csm5.</text>
</comment>
<dbReference type="EMBL" id="NOVD01000059">
    <property type="protein sequence ID" value="PCK22982.1"/>
    <property type="molecule type" value="Genomic_DNA"/>
</dbReference>
<name>A0A2A5J0U7_RHOSG</name>
<comment type="caution">
    <text evidence="4">The sequence shown here is derived from an EMBL/GenBank/DDBJ whole genome shotgun (WGS) entry which is preliminary data.</text>
</comment>
<evidence type="ECO:0000313" key="4">
    <source>
        <dbReference type="EMBL" id="PCK22982.1"/>
    </source>
</evidence>
<accession>A0A2A5J0U7</accession>
<dbReference type="Proteomes" id="UP000230886">
    <property type="component" value="Unassembled WGS sequence"/>
</dbReference>
<dbReference type="GO" id="GO:0051607">
    <property type="term" value="P:defense response to virus"/>
    <property type="evidence" value="ECO:0007669"/>
    <property type="project" value="UniProtKB-KW"/>
</dbReference>
<evidence type="ECO:0000259" key="3">
    <source>
        <dbReference type="Pfam" id="PF03787"/>
    </source>
</evidence>
<dbReference type="InterPro" id="IPR005537">
    <property type="entry name" value="RAMP_III_fam"/>
</dbReference>
<evidence type="ECO:0000256" key="1">
    <source>
        <dbReference type="ARBA" id="ARBA00023118"/>
    </source>
</evidence>
<evidence type="ECO:0000256" key="2">
    <source>
        <dbReference type="ARBA" id="ARBA00093789"/>
    </source>
</evidence>
<reference evidence="4 5" key="1">
    <citation type="submission" date="2017-07" db="EMBL/GenBank/DDBJ databases">
        <title>Draft sequence of Rhodococcus enclensis 23b-28.</title>
        <authorList>
            <person name="Besaury L."/>
            <person name="Sancelme M."/>
            <person name="Amato P."/>
            <person name="Lallement A."/>
            <person name="Delort A.-M."/>
        </authorList>
    </citation>
    <scope>NUCLEOTIDE SEQUENCE [LARGE SCALE GENOMIC DNA]</scope>
    <source>
        <strain evidence="4 5">23b-28</strain>
    </source>
</reference>
<feature type="domain" description="CRISPR type III-associated protein" evidence="3">
    <location>
        <begin position="42"/>
        <end position="97"/>
    </location>
</feature>
<evidence type="ECO:0000313" key="5">
    <source>
        <dbReference type="Proteomes" id="UP000230886"/>
    </source>
</evidence>
<gene>
    <name evidence="4" type="ORF">CHR55_31145</name>
</gene>